<dbReference type="Gene3D" id="1.20.5.300">
    <property type="match status" value="1"/>
</dbReference>
<dbReference type="KEGG" id="gtt:GUITHDRAFT_147463"/>
<accession>L1IDS3</accession>
<evidence type="ECO:0000256" key="1">
    <source>
        <dbReference type="SAM" id="Coils"/>
    </source>
</evidence>
<evidence type="ECO:0000313" key="3">
    <source>
        <dbReference type="EnsemblProtists" id="EKX34059"/>
    </source>
</evidence>
<gene>
    <name evidence="2" type="ORF">GUITHDRAFT_147463</name>
</gene>
<reference evidence="4" key="2">
    <citation type="submission" date="2012-11" db="EMBL/GenBank/DDBJ databases">
        <authorList>
            <person name="Kuo A."/>
            <person name="Curtis B.A."/>
            <person name="Tanifuji G."/>
            <person name="Burki F."/>
            <person name="Gruber A."/>
            <person name="Irimia M."/>
            <person name="Maruyama S."/>
            <person name="Arias M.C."/>
            <person name="Ball S.G."/>
            <person name="Gile G.H."/>
            <person name="Hirakawa Y."/>
            <person name="Hopkins J.F."/>
            <person name="Rensing S.A."/>
            <person name="Schmutz J."/>
            <person name="Symeonidi A."/>
            <person name="Elias M."/>
            <person name="Eveleigh R.J."/>
            <person name="Herman E.K."/>
            <person name="Klute M.J."/>
            <person name="Nakayama T."/>
            <person name="Obornik M."/>
            <person name="Reyes-Prieto A."/>
            <person name="Armbrust E.V."/>
            <person name="Aves S.J."/>
            <person name="Beiko R.G."/>
            <person name="Coutinho P."/>
            <person name="Dacks J.B."/>
            <person name="Durnford D.G."/>
            <person name="Fast N.M."/>
            <person name="Green B.R."/>
            <person name="Grisdale C."/>
            <person name="Hempe F."/>
            <person name="Henrissat B."/>
            <person name="Hoppner M.P."/>
            <person name="Ishida K.-I."/>
            <person name="Kim E."/>
            <person name="Koreny L."/>
            <person name="Kroth P.G."/>
            <person name="Liu Y."/>
            <person name="Malik S.-B."/>
            <person name="Maier U.G."/>
            <person name="McRose D."/>
            <person name="Mock T."/>
            <person name="Neilson J.A."/>
            <person name="Onodera N.T."/>
            <person name="Poole A.M."/>
            <person name="Pritham E.J."/>
            <person name="Richards T.A."/>
            <person name="Rocap G."/>
            <person name="Roy S.W."/>
            <person name="Sarai C."/>
            <person name="Schaack S."/>
            <person name="Shirato S."/>
            <person name="Slamovits C.H."/>
            <person name="Spencer D.F."/>
            <person name="Suzuki S."/>
            <person name="Worden A.Z."/>
            <person name="Zauner S."/>
            <person name="Barry K."/>
            <person name="Bell C."/>
            <person name="Bharti A.K."/>
            <person name="Crow J.A."/>
            <person name="Grimwood J."/>
            <person name="Kramer R."/>
            <person name="Lindquist E."/>
            <person name="Lucas S."/>
            <person name="Salamov A."/>
            <person name="McFadden G.I."/>
            <person name="Lane C.E."/>
            <person name="Keeling P.J."/>
            <person name="Gray M.W."/>
            <person name="Grigoriev I.V."/>
            <person name="Archibald J.M."/>
        </authorList>
    </citation>
    <scope>NUCLEOTIDE SEQUENCE</scope>
    <source>
        <strain evidence="4">CCMP2712</strain>
    </source>
</reference>
<keyword evidence="1" id="KW-0175">Coiled coil</keyword>
<proteinExistence type="predicted"/>
<dbReference type="HOGENOM" id="CLU_2215003_0_0_1"/>
<dbReference type="RefSeq" id="XP_005821039.1">
    <property type="nucleotide sequence ID" value="XM_005820982.1"/>
</dbReference>
<reference evidence="3" key="3">
    <citation type="submission" date="2016-03" db="UniProtKB">
        <authorList>
            <consortium name="EnsemblProtists"/>
        </authorList>
    </citation>
    <scope>IDENTIFICATION</scope>
</reference>
<dbReference type="EMBL" id="JH993120">
    <property type="protein sequence ID" value="EKX34059.1"/>
    <property type="molecule type" value="Genomic_DNA"/>
</dbReference>
<reference evidence="2 4" key="1">
    <citation type="journal article" date="2012" name="Nature">
        <title>Algal genomes reveal evolutionary mosaicism and the fate of nucleomorphs.</title>
        <authorList>
            <consortium name="DOE Joint Genome Institute"/>
            <person name="Curtis B.A."/>
            <person name="Tanifuji G."/>
            <person name="Burki F."/>
            <person name="Gruber A."/>
            <person name="Irimia M."/>
            <person name="Maruyama S."/>
            <person name="Arias M.C."/>
            <person name="Ball S.G."/>
            <person name="Gile G.H."/>
            <person name="Hirakawa Y."/>
            <person name="Hopkins J.F."/>
            <person name="Kuo A."/>
            <person name="Rensing S.A."/>
            <person name="Schmutz J."/>
            <person name="Symeonidi A."/>
            <person name="Elias M."/>
            <person name="Eveleigh R.J."/>
            <person name="Herman E.K."/>
            <person name="Klute M.J."/>
            <person name="Nakayama T."/>
            <person name="Obornik M."/>
            <person name="Reyes-Prieto A."/>
            <person name="Armbrust E.V."/>
            <person name="Aves S.J."/>
            <person name="Beiko R.G."/>
            <person name="Coutinho P."/>
            <person name="Dacks J.B."/>
            <person name="Durnford D.G."/>
            <person name="Fast N.M."/>
            <person name="Green B.R."/>
            <person name="Grisdale C.J."/>
            <person name="Hempel F."/>
            <person name="Henrissat B."/>
            <person name="Hoppner M.P."/>
            <person name="Ishida K."/>
            <person name="Kim E."/>
            <person name="Koreny L."/>
            <person name="Kroth P.G."/>
            <person name="Liu Y."/>
            <person name="Malik S.B."/>
            <person name="Maier U.G."/>
            <person name="McRose D."/>
            <person name="Mock T."/>
            <person name="Neilson J.A."/>
            <person name="Onodera N.T."/>
            <person name="Poole A.M."/>
            <person name="Pritham E.J."/>
            <person name="Richards T.A."/>
            <person name="Rocap G."/>
            <person name="Roy S.W."/>
            <person name="Sarai C."/>
            <person name="Schaack S."/>
            <person name="Shirato S."/>
            <person name="Slamovits C.H."/>
            <person name="Spencer D.F."/>
            <person name="Suzuki S."/>
            <person name="Worden A.Z."/>
            <person name="Zauner S."/>
            <person name="Barry K."/>
            <person name="Bell C."/>
            <person name="Bharti A.K."/>
            <person name="Crow J.A."/>
            <person name="Grimwood J."/>
            <person name="Kramer R."/>
            <person name="Lindquist E."/>
            <person name="Lucas S."/>
            <person name="Salamov A."/>
            <person name="McFadden G.I."/>
            <person name="Lane C.E."/>
            <person name="Keeling P.J."/>
            <person name="Gray M.W."/>
            <person name="Grigoriev I.V."/>
            <person name="Archibald J.M."/>
        </authorList>
    </citation>
    <scope>NUCLEOTIDE SEQUENCE</scope>
    <source>
        <strain evidence="2 4">CCMP2712</strain>
    </source>
</reference>
<evidence type="ECO:0000313" key="2">
    <source>
        <dbReference type="EMBL" id="EKX34059.1"/>
    </source>
</evidence>
<dbReference type="GeneID" id="17290818"/>
<protein>
    <submittedName>
        <fullName evidence="2 3">Uncharacterized protein</fullName>
    </submittedName>
</protein>
<keyword evidence="4" id="KW-1185">Reference proteome</keyword>
<evidence type="ECO:0000313" key="4">
    <source>
        <dbReference type="Proteomes" id="UP000011087"/>
    </source>
</evidence>
<organism evidence="2">
    <name type="scientific">Guillardia theta (strain CCMP2712)</name>
    <name type="common">Cryptophyte</name>
    <dbReference type="NCBI Taxonomy" id="905079"/>
    <lineage>
        <taxon>Eukaryota</taxon>
        <taxon>Cryptophyceae</taxon>
        <taxon>Pyrenomonadales</taxon>
        <taxon>Geminigeraceae</taxon>
        <taxon>Guillardia</taxon>
    </lineage>
</organism>
<name>L1IDS3_GUITC</name>
<sequence length="107" mass="12434">MIQAIQECCNNIAKKLEQAAEKIRTHDQGVKSDSYNIEKLEKEVVELNRKHDHLSTLVEQLEYDHANCLLQNAQERVEASHPLQLHDRVKANFLSEIRSLQQAIEFK</sequence>
<dbReference type="AlphaFoldDB" id="L1IDS3"/>
<feature type="coiled-coil region" evidence="1">
    <location>
        <begin position="30"/>
        <end position="57"/>
    </location>
</feature>
<dbReference type="Proteomes" id="UP000011087">
    <property type="component" value="Unassembled WGS sequence"/>
</dbReference>
<dbReference type="PaxDb" id="55529-EKX34059"/>
<dbReference type="EnsemblProtists" id="EKX34059">
    <property type="protein sequence ID" value="EKX34059"/>
    <property type="gene ID" value="GUITHDRAFT_147463"/>
</dbReference>